<protein>
    <recommendedName>
        <fullName evidence="3">Protein FixA</fullName>
    </recommendedName>
</protein>
<dbReference type="Pfam" id="PF01012">
    <property type="entry name" value="ETF"/>
    <property type="match status" value="1"/>
</dbReference>
<name>A0A9X1ZMA4_9GAMM</name>
<gene>
    <name evidence="5" type="ORF">L2740_06515</name>
</gene>
<keyword evidence="2" id="KW-0249">Electron transport</keyword>
<evidence type="ECO:0000313" key="6">
    <source>
        <dbReference type="Proteomes" id="UP001139293"/>
    </source>
</evidence>
<dbReference type="InterPro" id="IPR014729">
    <property type="entry name" value="Rossmann-like_a/b/a_fold"/>
</dbReference>
<feature type="domain" description="Electron transfer flavoprotein alpha/beta-subunit N-terminal" evidence="4">
    <location>
        <begin position="21"/>
        <end position="214"/>
    </location>
</feature>
<dbReference type="InterPro" id="IPR000049">
    <property type="entry name" value="ET-Flavoprotein_bsu_CS"/>
</dbReference>
<comment type="caution">
    <text evidence="5">The sequence shown here is derived from an EMBL/GenBank/DDBJ whole genome shotgun (WGS) entry which is preliminary data.</text>
</comment>
<sequence>MKIITCYKLVPEEQDISIAADGSLDTNKASPKINPFDLCAVEAGVQLKSLLGDCSITAMSIGGKALENPKSRKDILSRGPDDLTVVVDEKFEHLLPHQTARVLMAAAQKSGFDLIICGDGSGDLYAQQVGLQLGELLGIANINAVSKIIAAEPGKITVERSLDDEVEVLEISLPAVISVSADINEPTIPSMKTILAAAKKPVTSLGATDLELPEFPALVELTSVIAPKQKARQNLIIEGDDEQQLAEFAEHLRKALN</sequence>
<dbReference type="CDD" id="cd01714">
    <property type="entry name" value="ETF_beta"/>
    <property type="match status" value="1"/>
</dbReference>
<dbReference type="Proteomes" id="UP001139293">
    <property type="component" value="Unassembled WGS sequence"/>
</dbReference>
<dbReference type="PIRSF" id="PIRSF000090">
    <property type="entry name" value="Beta-ETF"/>
    <property type="match status" value="1"/>
</dbReference>
<dbReference type="InterPro" id="IPR014730">
    <property type="entry name" value="ETF_a/b_N"/>
</dbReference>
<dbReference type="PROSITE" id="PS01065">
    <property type="entry name" value="ETF_BETA"/>
    <property type="match status" value="1"/>
</dbReference>
<dbReference type="PANTHER" id="PTHR21294:SF17">
    <property type="entry name" value="PROTEIN FIXA"/>
    <property type="match status" value="1"/>
</dbReference>
<dbReference type="GO" id="GO:0009055">
    <property type="term" value="F:electron transfer activity"/>
    <property type="evidence" value="ECO:0007669"/>
    <property type="project" value="InterPro"/>
</dbReference>
<dbReference type="PANTHER" id="PTHR21294">
    <property type="entry name" value="ELECTRON TRANSFER FLAVOPROTEIN BETA-SUBUNIT"/>
    <property type="match status" value="1"/>
</dbReference>
<keyword evidence="2" id="KW-0813">Transport</keyword>
<reference evidence="5" key="1">
    <citation type="submission" date="2022-01" db="EMBL/GenBank/DDBJ databases">
        <title>Whole genome-based taxonomy of the Shewanellaceae.</title>
        <authorList>
            <person name="Martin-Rodriguez A.J."/>
        </authorList>
    </citation>
    <scope>NUCLEOTIDE SEQUENCE</scope>
    <source>
        <strain evidence="5">KCTC 23973</strain>
    </source>
</reference>
<evidence type="ECO:0000256" key="3">
    <source>
        <dbReference type="ARBA" id="ARBA00040635"/>
    </source>
</evidence>
<organism evidence="5 6">
    <name type="scientific">Shewanella pneumatophori</name>
    <dbReference type="NCBI Taxonomy" id="314092"/>
    <lineage>
        <taxon>Bacteria</taxon>
        <taxon>Pseudomonadati</taxon>
        <taxon>Pseudomonadota</taxon>
        <taxon>Gammaproteobacteria</taxon>
        <taxon>Alteromonadales</taxon>
        <taxon>Shewanellaceae</taxon>
        <taxon>Shewanella</taxon>
    </lineage>
</organism>
<dbReference type="SUPFAM" id="SSF52402">
    <property type="entry name" value="Adenine nucleotide alpha hydrolases-like"/>
    <property type="match status" value="1"/>
</dbReference>
<dbReference type="RefSeq" id="WP_248949285.1">
    <property type="nucleotide sequence ID" value="NZ_JAKILB010000003.1"/>
</dbReference>
<dbReference type="AlphaFoldDB" id="A0A9X1ZMA4"/>
<dbReference type="SMART" id="SM00893">
    <property type="entry name" value="ETF"/>
    <property type="match status" value="1"/>
</dbReference>
<keyword evidence="6" id="KW-1185">Reference proteome</keyword>
<evidence type="ECO:0000259" key="4">
    <source>
        <dbReference type="SMART" id="SM00893"/>
    </source>
</evidence>
<dbReference type="NCBIfam" id="NF002888">
    <property type="entry name" value="PRK03359.1"/>
    <property type="match status" value="1"/>
</dbReference>
<comment type="similarity">
    <text evidence="1">Belongs to the ETF beta-subunit/FixA family.</text>
</comment>
<accession>A0A9X1ZMA4</accession>
<evidence type="ECO:0000256" key="1">
    <source>
        <dbReference type="ARBA" id="ARBA00007557"/>
    </source>
</evidence>
<dbReference type="Gene3D" id="3.40.50.620">
    <property type="entry name" value="HUPs"/>
    <property type="match status" value="1"/>
</dbReference>
<dbReference type="InterPro" id="IPR033948">
    <property type="entry name" value="ETF_beta_N"/>
</dbReference>
<dbReference type="EMBL" id="JAKILB010000003">
    <property type="protein sequence ID" value="MCL1138201.1"/>
    <property type="molecule type" value="Genomic_DNA"/>
</dbReference>
<evidence type="ECO:0000313" key="5">
    <source>
        <dbReference type="EMBL" id="MCL1138201.1"/>
    </source>
</evidence>
<evidence type="ECO:0000256" key="2">
    <source>
        <dbReference type="ARBA" id="ARBA00022982"/>
    </source>
</evidence>
<proteinExistence type="inferred from homology"/>
<dbReference type="InterPro" id="IPR012255">
    <property type="entry name" value="ETF_b"/>
</dbReference>